<gene>
    <name evidence="1" type="ORF">M1O15_10285</name>
</gene>
<dbReference type="EMBL" id="JALPTH010000007">
    <property type="protein sequence ID" value="MCK8677775.1"/>
    <property type="molecule type" value="Genomic_DNA"/>
</dbReference>
<proteinExistence type="predicted"/>
<name>A0ABT0I8X7_9ACTN</name>
<dbReference type="Pfam" id="PF09997">
    <property type="entry name" value="DUF2238"/>
    <property type="match status" value="1"/>
</dbReference>
<dbReference type="Proteomes" id="UP001522868">
    <property type="component" value="Unassembled WGS sequence"/>
</dbReference>
<organism evidence="1 2">
    <name type="scientific">Streptomyces lichenis</name>
    <dbReference type="NCBI Taxonomy" id="2306967"/>
    <lineage>
        <taxon>Bacteria</taxon>
        <taxon>Bacillati</taxon>
        <taxon>Actinomycetota</taxon>
        <taxon>Actinomycetes</taxon>
        <taxon>Kitasatosporales</taxon>
        <taxon>Streptomycetaceae</taxon>
        <taxon>Streptomyces</taxon>
    </lineage>
</organism>
<evidence type="ECO:0000313" key="2">
    <source>
        <dbReference type="Proteomes" id="UP001522868"/>
    </source>
</evidence>
<dbReference type="InterPro" id="IPR014509">
    <property type="entry name" value="YjdF-like"/>
</dbReference>
<protein>
    <submittedName>
        <fullName evidence="1">DUF2238 domain-containing protein</fullName>
    </submittedName>
</protein>
<dbReference type="RefSeq" id="WP_248633124.1">
    <property type="nucleotide sequence ID" value="NZ_JALPTH010000007.1"/>
</dbReference>
<reference evidence="1 2" key="1">
    <citation type="submission" date="2022-04" db="EMBL/GenBank/DDBJ databases">
        <title>Streptomyces sp. nov. LCR6-01 isolated from Lichen of Dirinaria sp.</title>
        <authorList>
            <person name="Kanchanasin P."/>
            <person name="Tanasupawat S."/>
            <person name="Phongsopitanun W."/>
        </authorList>
    </citation>
    <scope>NUCLEOTIDE SEQUENCE [LARGE SCALE GENOMIC DNA]</scope>
    <source>
        <strain evidence="1 2">LCR6-01</strain>
    </source>
</reference>
<accession>A0ABT0I8X7</accession>
<comment type="caution">
    <text evidence="1">The sequence shown here is derived from an EMBL/GenBank/DDBJ whole genome shotgun (WGS) entry which is preliminary data.</text>
</comment>
<sequence>MPAVPAALAVAAVVLSAWHPADPMTWLPETVWVPAGLPLLVVLRRRFPMLEWAAAVTGGHAADAFLAARGDEWDTQGDRCCALVGASLALLLLSRVHDRRLALLAPPARPEAGTG</sequence>
<keyword evidence="2" id="KW-1185">Reference proteome</keyword>
<evidence type="ECO:0000313" key="1">
    <source>
        <dbReference type="EMBL" id="MCK8677775.1"/>
    </source>
</evidence>